<proteinExistence type="predicted"/>
<sequence>MTLQIPTTGLATWHRPSTRVAAALAITALACVAAMVVDQRTVLGAPVWAKLLKFAISGALYFFTWGWLVSLLPRFRRTAHVATNVVIVLFIAEYAVMVFQAVRGRPSHFNNATPLDNTLFQIMGGMVAVIWIATLVLTVLLMFTRLEDRATHWAVRTGAVISLIGIGLGALMTSPTAAQMASLKATGASALVGAHSVGVTDGGPGLPILGWSTTGGDLRIPHFAGMHALQLLPLVALGLGLLATRIPRLRDSAVRVRLVWVATLGYAGLVALVTWQALRGESLVHPSAPTLTAAGALLAAVVLGGVASVYRPSRELVR</sequence>
<feature type="transmembrane region" description="Helical" evidence="1">
    <location>
        <begin position="122"/>
        <end position="141"/>
    </location>
</feature>
<keyword evidence="1" id="KW-1133">Transmembrane helix</keyword>
<dbReference type="Proteomes" id="UP001330812">
    <property type="component" value="Chromosome"/>
</dbReference>
<keyword evidence="1" id="KW-0812">Transmembrane</keyword>
<feature type="transmembrane region" description="Helical" evidence="1">
    <location>
        <begin position="49"/>
        <end position="69"/>
    </location>
</feature>
<evidence type="ECO:0000313" key="3">
    <source>
        <dbReference type="Proteomes" id="UP001330812"/>
    </source>
</evidence>
<reference evidence="2 3" key="1">
    <citation type="journal article" date="2015" name="Int. J. Syst. Evol. Microbiol.">
        <title>Amycolatopsis rhabdoformis sp. nov., an actinomycete isolated from a tropical forest soil.</title>
        <authorList>
            <person name="Souza W.R."/>
            <person name="Silva R.E."/>
            <person name="Goodfellow M."/>
            <person name="Busarakam K."/>
            <person name="Figueiro F.S."/>
            <person name="Ferreira D."/>
            <person name="Rodrigues-Filho E."/>
            <person name="Moraes L.A.B."/>
            <person name="Zucchi T.D."/>
        </authorList>
    </citation>
    <scope>NUCLEOTIDE SEQUENCE [LARGE SCALE GENOMIC DNA]</scope>
    <source>
        <strain evidence="2 3">NCIMB 14900</strain>
    </source>
</reference>
<gene>
    <name evidence="2" type="ORF">VSH64_42135</name>
</gene>
<organism evidence="2 3">
    <name type="scientific">Amycolatopsis rhabdoformis</name>
    <dbReference type="NCBI Taxonomy" id="1448059"/>
    <lineage>
        <taxon>Bacteria</taxon>
        <taxon>Bacillati</taxon>
        <taxon>Actinomycetota</taxon>
        <taxon>Actinomycetes</taxon>
        <taxon>Pseudonocardiales</taxon>
        <taxon>Pseudonocardiaceae</taxon>
        <taxon>Amycolatopsis</taxon>
    </lineage>
</organism>
<feature type="transmembrane region" description="Helical" evidence="1">
    <location>
        <begin position="81"/>
        <end position="102"/>
    </location>
</feature>
<dbReference type="EMBL" id="CP142149">
    <property type="protein sequence ID" value="WSE29338.1"/>
    <property type="molecule type" value="Genomic_DNA"/>
</dbReference>
<feature type="transmembrane region" description="Helical" evidence="1">
    <location>
        <begin position="228"/>
        <end position="246"/>
    </location>
</feature>
<accession>A0ABZ1I4J8</accession>
<feature type="transmembrane region" description="Helical" evidence="1">
    <location>
        <begin position="20"/>
        <end position="37"/>
    </location>
</feature>
<feature type="transmembrane region" description="Helical" evidence="1">
    <location>
        <begin position="153"/>
        <end position="172"/>
    </location>
</feature>
<evidence type="ECO:0000256" key="1">
    <source>
        <dbReference type="SAM" id="Phobius"/>
    </source>
</evidence>
<keyword evidence="3" id="KW-1185">Reference proteome</keyword>
<protein>
    <submittedName>
        <fullName evidence="2">Uncharacterized protein</fullName>
    </submittedName>
</protein>
<feature type="transmembrane region" description="Helical" evidence="1">
    <location>
        <begin position="258"/>
        <end position="278"/>
    </location>
</feature>
<evidence type="ECO:0000313" key="2">
    <source>
        <dbReference type="EMBL" id="WSE29338.1"/>
    </source>
</evidence>
<name>A0ABZ1I4J8_9PSEU</name>
<keyword evidence="1" id="KW-0472">Membrane</keyword>
<feature type="transmembrane region" description="Helical" evidence="1">
    <location>
        <begin position="290"/>
        <end position="310"/>
    </location>
</feature>
<dbReference type="RefSeq" id="WP_326568302.1">
    <property type="nucleotide sequence ID" value="NZ_CP142149.1"/>
</dbReference>